<reference evidence="2" key="1">
    <citation type="submission" date="2021-02" db="EMBL/GenBank/DDBJ databases">
        <authorList>
            <person name="Nowell W R."/>
        </authorList>
    </citation>
    <scope>NUCLEOTIDE SEQUENCE</scope>
</reference>
<proteinExistence type="predicted"/>
<evidence type="ECO:0000313" key="3">
    <source>
        <dbReference type="Proteomes" id="UP000663862"/>
    </source>
</evidence>
<accession>A0A821H417</accession>
<protein>
    <submittedName>
        <fullName evidence="2">Uncharacterized protein</fullName>
    </submittedName>
</protein>
<feature type="compositionally biased region" description="Basic and acidic residues" evidence="1">
    <location>
        <begin position="10"/>
        <end position="21"/>
    </location>
</feature>
<feature type="region of interest" description="Disordered" evidence="1">
    <location>
        <begin position="1"/>
        <end position="28"/>
    </location>
</feature>
<gene>
    <name evidence="2" type="ORF">TSG867_LOCUS32396</name>
</gene>
<dbReference type="AlphaFoldDB" id="A0A821H417"/>
<dbReference type="EMBL" id="CAJOBQ010007317">
    <property type="protein sequence ID" value="CAF4681366.1"/>
    <property type="molecule type" value="Genomic_DNA"/>
</dbReference>
<comment type="caution">
    <text evidence="2">The sequence shown here is derived from an EMBL/GenBank/DDBJ whole genome shotgun (WGS) entry which is preliminary data.</text>
</comment>
<dbReference type="Proteomes" id="UP000663862">
    <property type="component" value="Unassembled WGS sequence"/>
</dbReference>
<organism evidence="2 3">
    <name type="scientific">Rotaria socialis</name>
    <dbReference type="NCBI Taxonomy" id="392032"/>
    <lineage>
        <taxon>Eukaryota</taxon>
        <taxon>Metazoa</taxon>
        <taxon>Spiralia</taxon>
        <taxon>Gnathifera</taxon>
        <taxon>Rotifera</taxon>
        <taxon>Eurotatoria</taxon>
        <taxon>Bdelloidea</taxon>
        <taxon>Philodinida</taxon>
        <taxon>Philodinidae</taxon>
        <taxon>Rotaria</taxon>
    </lineage>
</organism>
<name>A0A821H417_9BILA</name>
<sequence length="28" mass="3462">MEMGMIRKHQVVDKQHQHEPKQQQQQFS</sequence>
<evidence type="ECO:0000313" key="2">
    <source>
        <dbReference type="EMBL" id="CAF4681366.1"/>
    </source>
</evidence>
<feature type="non-terminal residue" evidence="2">
    <location>
        <position position="28"/>
    </location>
</feature>
<evidence type="ECO:0000256" key="1">
    <source>
        <dbReference type="SAM" id="MobiDB-lite"/>
    </source>
</evidence>